<dbReference type="InterPro" id="IPR007709">
    <property type="entry name" value="N-FG_amidohydro"/>
</dbReference>
<protein>
    <submittedName>
        <fullName evidence="1">N-formylglutamate deformylase</fullName>
        <ecNumber evidence="1">3.5.1.68</ecNumber>
    </submittedName>
</protein>
<reference evidence="2" key="1">
    <citation type="journal article" date="2019" name="Int. J. Syst. Evol. Microbiol.">
        <title>The Global Catalogue of Microorganisms (GCM) 10K type strain sequencing project: providing services to taxonomists for standard genome sequencing and annotation.</title>
        <authorList>
            <consortium name="The Broad Institute Genomics Platform"/>
            <consortium name="The Broad Institute Genome Sequencing Center for Infectious Disease"/>
            <person name="Wu L."/>
            <person name="Ma J."/>
        </authorList>
    </citation>
    <scope>NUCLEOTIDE SEQUENCE [LARGE SCALE GENOMIC DNA]</scope>
    <source>
        <strain evidence="2">CCUG 54329</strain>
    </source>
</reference>
<gene>
    <name evidence="1" type="primary">hutG</name>
    <name evidence="1" type="ORF">ACFQ24_04555</name>
</gene>
<dbReference type="EC" id="3.5.1.68" evidence="1"/>
<dbReference type="GO" id="GO:0050129">
    <property type="term" value="F:N-formylglutamate deformylase activity"/>
    <property type="evidence" value="ECO:0007669"/>
    <property type="project" value="UniProtKB-EC"/>
</dbReference>
<keyword evidence="2" id="KW-1185">Reference proteome</keyword>
<organism evidence="1 2">
    <name type="scientific">Sphingobium olei</name>
    <dbReference type="NCBI Taxonomy" id="420955"/>
    <lineage>
        <taxon>Bacteria</taxon>
        <taxon>Pseudomonadati</taxon>
        <taxon>Pseudomonadota</taxon>
        <taxon>Alphaproteobacteria</taxon>
        <taxon>Sphingomonadales</taxon>
        <taxon>Sphingomonadaceae</taxon>
        <taxon>Sphingobium</taxon>
    </lineage>
</organism>
<dbReference type="SUPFAM" id="SSF53187">
    <property type="entry name" value="Zn-dependent exopeptidases"/>
    <property type="match status" value="1"/>
</dbReference>
<proteinExistence type="predicted"/>
<dbReference type="InterPro" id="IPR010247">
    <property type="entry name" value="HutG_amidohyd"/>
</dbReference>
<name>A0ABW3NZ97_9SPHN</name>
<dbReference type="RefSeq" id="WP_126053400.1">
    <property type="nucleotide sequence ID" value="NZ_JBHTLS010000074.1"/>
</dbReference>
<dbReference type="Proteomes" id="UP001597203">
    <property type="component" value="Unassembled WGS sequence"/>
</dbReference>
<dbReference type="EMBL" id="JBHTLS010000074">
    <property type="protein sequence ID" value="MFD1104162.1"/>
    <property type="molecule type" value="Genomic_DNA"/>
</dbReference>
<keyword evidence="1" id="KW-0378">Hydrolase</keyword>
<evidence type="ECO:0000313" key="2">
    <source>
        <dbReference type="Proteomes" id="UP001597203"/>
    </source>
</evidence>
<accession>A0ABW3NZ97</accession>
<dbReference type="NCBIfam" id="TIGR02017">
    <property type="entry name" value="hutG_amidohyd"/>
    <property type="match status" value="1"/>
</dbReference>
<comment type="caution">
    <text evidence="1">The sequence shown here is derived from an EMBL/GenBank/DDBJ whole genome shotgun (WGS) entry which is preliminary data.</text>
</comment>
<evidence type="ECO:0000313" key="1">
    <source>
        <dbReference type="EMBL" id="MFD1104162.1"/>
    </source>
</evidence>
<sequence>MNRPWLTVRRGQAPLVLAMPHAGTEIPDGIEQRFVSPWMARKDADWWIDRLYAFAEELDATVIRTAISRSVIDVNRDPSGASLYPGQATTELCPTTTFDGEPLYVAGRGPDADEIEHRRANWFSPYHATVADELARLKSDHERVVLYDCHSIRSHVPRLFEGELPQFNVGTNFDTSCDPPLTKVVERECTASGMSHVVNGRFRGGYTTRHYGQPAQGVHAIQMELACRGYLQEPEEANASTWPVPFDPEYASPMVQHLRRILSACLSWANQEEMRDALA</sequence>
<dbReference type="Pfam" id="PF05013">
    <property type="entry name" value="FGase"/>
    <property type="match status" value="1"/>
</dbReference>
<dbReference type="Gene3D" id="3.40.630.40">
    <property type="entry name" value="Zn-dependent exopeptidases"/>
    <property type="match status" value="1"/>
</dbReference>